<dbReference type="SUPFAM" id="SSF52266">
    <property type="entry name" value="SGNH hydrolase"/>
    <property type="match status" value="1"/>
</dbReference>
<proteinExistence type="predicted"/>
<dbReference type="PANTHER" id="PTHR30383:SF5">
    <property type="entry name" value="SGNH HYDROLASE-TYPE ESTERASE DOMAIN-CONTAINING PROTEIN"/>
    <property type="match status" value="1"/>
</dbReference>
<dbReference type="AlphaFoldDB" id="A0A7U4DQB2"/>
<name>A0A7U4DQB2_DESPD</name>
<accession>A0A7U4DQB2</accession>
<dbReference type="InterPro" id="IPR051532">
    <property type="entry name" value="Ester_Hydrolysis_Enzymes"/>
</dbReference>
<dbReference type="InterPro" id="IPR036514">
    <property type="entry name" value="SGNH_hydro_sf"/>
</dbReference>
<gene>
    <name evidence="2" type="ordered locus">Despr_2903</name>
</gene>
<evidence type="ECO:0000313" key="3">
    <source>
        <dbReference type="Proteomes" id="UP000006365"/>
    </source>
</evidence>
<dbReference type="Pfam" id="PF13472">
    <property type="entry name" value="Lipase_GDSL_2"/>
    <property type="match status" value="1"/>
</dbReference>
<evidence type="ECO:0000259" key="1">
    <source>
        <dbReference type="Pfam" id="PF13472"/>
    </source>
</evidence>
<dbReference type="Gene3D" id="3.40.50.1110">
    <property type="entry name" value="SGNH hydrolase"/>
    <property type="match status" value="1"/>
</dbReference>
<dbReference type="PANTHER" id="PTHR30383">
    <property type="entry name" value="THIOESTERASE 1/PROTEASE 1/LYSOPHOSPHOLIPASE L1"/>
    <property type="match status" value="1"/>
</dbReference>
<dbReference type="KEGG" id="dpr:Despr_2903"/>
<protein>
    <submittedName>
        <fullName evidence="2">Lipolytic protein G-D-S-L family</fullName>
    </submittedName>
</protein>
<sequence length="179" mass="19677">MIKLLMLGDSLVEWGDWGKHLPEVAVINRGIAGEMTEELSSRLMDEIEACPEPDAVLVQSGTNNLLMGYMVFPAILTTMLQRLRLCYPNAPIILCSLMPMPIVAAHELEQVNRELAQAAAATDNCIFLDVVAPFREQCLPITHPGFLNDQVHLSTRGYQVWAGAISRCLGELFPDASLG</sequence>
<dbReference type="InterPro" id="IPR013830">
    <property type="entry name" value="SGNH_hydro"/>
</dbReference>
<dbReference type="RefSeq" id="WP_015725561.1">
    <property type="nucleotide sequence ID" value="NC_014972.1"/>
</dbReference>
<reference evidence="2 3" key="1">
    <citation type="journal article" date="2011" name="Stand. Genomic Sci.">
        <title>Complete genome sequence of Desulfobulbus propionicus type strain (1pr3).</title>
        <authorList>
            <person name="Pagani I."/>
            <person name="Lapidus A."/>
            <person name="Nolan M."/>
            <person name="Lucas S."/>
            <person name="Hammon N."/>
            <person name="Deshpande S."/>
            <person name="Cheng J.F."/>
            <person name="Chertkov O."/>
            <person name="Davenport K."/>
            <person name="Tapia R."/>
            <person name="Han C."/>
            <person name="Goodwin L."/>
            <person name="Pitluck S."/>
            <person name="Liolios K."/>
            <person name="Mavromatis K."/>
            <person name="Ivanova N."/>
            <person name="Mikhailova N."/>
            <person name="Pati A."/>
            <person name="Chen A."/>
            <person name="Palaniappan K."/>
            <person name="Land M."/>
            <person name="Hauser L."/>
            <person name="Chang Y.J."/>
            <person name="Jeffries C.D."/>
            <person name="Detter J.C."/>
            <person name="Brambilla E."/>
            <person name="Kannan K.P."/>
            <person name="Djao O.D."/>
            <person name="Rohde M."/>
            <person name="Pukall R."/>
            <person name="Spring S."/>
            <person name="Goker M."/>
            <person name="Sikorski J."/>
            <person name="Woyke T."/>
            <person name="Bristow J."/>
            <person name="Eisen J.A."/>
            <person name="Markowitz V."/>
            <person name="Hugenholtz P."/>
            <person name="Kyrpides N.C."/>
            <person name="Klenk H.P."/>
        </authorList>
    </citation>
    <scope>NUCLEOTIDE SEQUENCE [LARGE SCALE GENOMIC DNA]</scope>
    <source>
        <strain evidence="3">ATCC 33891 / DSM 2032 / 1pr3</strain>
    </source>
</reference>
<organism evidence="2 3">
    <name type="scientific">Desulfobulbus propionicus (strain ATCC 33891 / DSM 2032 / VKM B-1956 / 1pr3)</name>
    <dbReference type="NCBI Taxonomy" id="577650"/>
    <lineage>
        <taxon>Bacteria</taxon>
        <taxon>Pseudomonadati</taxon>
        <taxon>Thermodesulfobacteriota</taxon>
        <taxon>Desulfobulbia</taxon>
        <taxon>Desulfobulbales</taxon>
        <taxon>Desulfobulbaceae</taxon>
        <taxon>Desulfobulbus</taxon>
    </lineage>
</organism>
<dbReference type="Proteomes" id="UP000006365">
    <property type="component" value="Chromosome"/>
</dbReference>
<keyword evidence="3" id="KW-1185">Reference proteome</keyword>
<dbReference type="GO" id="GO:0004622">
    <property type="term" value="F:phosphatidylcholine lysophospholipase activity"/>
    <property type="evidence" value="ECO:0007669"/>
    <property type="project" value="TreeGrafter"/>
</dbReference>
<feature type="domain" description="SGNH hydrolase-type esterase" evidence="1">
    <location>
        <begin position="7"/>
        <end position="160"/>
    </location>
</feature>
<evidence type="ECO:0000313" key="2">
    <source>
        <dbReference type="EMBL" id="ADW19036.1"/>
    </source>
</evidence>
<dbReference type="EMBL" id="CP002364">
    <property type="protein sequence ID" value="ADW19036.1"/>
    <property type="molecule type" value="Genomic_DNA"/>
</dbReference>